<dbReference type="Gene3D" id="3.40.50.1820">
    <property type="entry name" value="alpha/beta hydrolase"/>
    <property type="match status" value="1"/>
</dbReference>
<dbReference type="GO" id="GO:0008233">
    <property type="term" value="F:peptidase activity"/>
    <property type="evidence" value="ECO:0007669"/>
    <property type="project" value="InterPro"/>
</dbReference>
<dbReference type="GO" id="GO:0016020">
    <property type="term" value="C:membrane"/>
    <property type="evidence" value="ECO:0007669"/>
    <property type="project" value="TreeGrafter"/>
</dbReference>
<evidence type="ECO:0000256" key="2">
    <source>
        <dbReference type="ARBA" id="ARBA00022801"/>
    </source>
</evidence>
<dbReference type="InterPro" id="IPR002410">
    <property type="entry name" value="Peptidase_S33"/>
</dbReference>
<organism evidence="5">
    <name type="scientific">Helicotheca tamesis</name>
    <dbReference type="NCBI Taxonomy" id="374047"/>
    <lineage>
        <taxon>Eukaryota</taxon>
        <taxon>Sar</taxon>
        <taxon>Stramenopiles</taxon>
        <taxon>Ochrophyta</taxon>
        <taxon>Bacillariophyta</taxon>
        <taxon>Mediophyceae</taxon>
        <taxon>Lithodesmiophycidae</taxon>
        <taxon>Lithodesmiales</taxon>
        <taxon>Lithodesmiaceae</taxon>
        <taxon>Helicotheca</taxon>
    </lineage>
</organism>
<dbReference type="InterPro" id="IPR029058">
    <property type="entry name" value="AB_hydrolase_fold"/>
</dbReference>
<evidence type="ECO:0000256" key="3">
    <source>
        <dbReference type="SAM" id="MobiDB-lite"/>
    </source>
</evidence>
<dbReference type="EMBL" id="HBGV01013628">
    <property type="protein sequence ID" value="CAD9503504.1"/>
    <property type="molecule type" value="Transcribed_RNA"/>
</dbReference>
<dbReference type="InterPro" id="IPR000073">
    <property type="entry name" value="AB_hydrolase_1"/>
</dbReference>
<keyword evidence="2" id="KW-0378">Hydrolase</keyword>
<dbReference type="PANTHER" id="PTHR43798:SF33">
    <property type="entry name" value="HYDROLASE, PUTATIVE (AFU_ORTHOLOGUE AFUA_2G14860)-RELATED"/>
    <property type="match status" value="1"/>
</dbReference>
<comment type="similarity">
    <text evidence="1">Belongs to the peptidase S33 family.</text>
</comment>
<evidence type="ECO:0000313" key="5">
    <source>
        <dbReference type="EMBL" id="CAD9503504.1"/>
    </source>
</evidence>
<proteinExistence type="inferred from homology"/>
<dbReference type="PANTHER" id="PTHR43798">
    <property type="entry name" value="MONOACYLGLYCEROL LIPASE"/>
    <property type="match status" value="1"/>
</dbReference>
<feature type="domain" description="AB hydrolase-1" evidence="4">
    <location>
        <begin position="117"/>
        <end position="272"/>
    </location>
</feature>
<dbReference type="PRINTS" id="PR00793">
    <property type="entry name" value="PROAMNOPTASE"/>
</dbReference>
<dbReference type="AlphaFoldDB" id="A0A7S2HXY1"/>
<evidence type="ECO:0000256" key="1">
    <source>
        <dbReference type="ARBA" id="ARBA00010088"/>
    </source>
</evidence>
<evidence type="ECO:0000259" key="4">
    <source>
        <dbReference type="Pfam" id="PF00561"/>
    </source>
</evidence>
<protein>
    <recommendedName>
        <fullName evidence="4">AB hydrolase-1 domain-containing protein</fullName>
    </recommendedName>
</protein>
<gene>
    <name evidence="5" type="ORF">HTAM1171_LOCUS8306</name>
</gene>
<feature type="region of interest" description="Disordered" evidence="3">
    <location>
        <begin position="1"/>
        <end position="46"/>
    </location>
</feature>
<dbReference type="InterPro" id="IPR050266">
    <property type="entry name" value="AB_hydrolase_sf"/>
</dbReference>
<feature type="compositionally biased region" description="Basic residues" evidence="3">
    <location>
        <begin position="33"/>
        <end position="42"/>
    </location>
</feature>
<name>A0A7S2HXY1_9STRA</name>
<dbReference type="GO" id="GO:0006508">
    <property type="term" value="P:proteolysis"/>
    <property type="evidence" value="ECO:0007669"/>
    <property type="project" value="InterPro"/>
</dbReference>
<dbReference type="Pfam" id="PF00561">
    <property type="entry name" value="Abhydrolase_1"/>
    <property type="match status" value="1"/>
</dbReference>
<sequence>MPPNQGLCASTPFVLPASEERKDSSVPSDTPPRRPRPRRRRILSGGFGPCTTLSFLIGNTEQNEGYTAVRRTYVPSTTSSDGASQEEKKQDMITRGLTLYHKIFRPSMIDAEEAGAPIVVLHGGPSIPSDYLYPLVEHVPSNRAIVFFDQLGCGKSSMPDDINAYSIKEAVNDLEVVLKNLGIRRFHLYGHSYGGIVAFEYIKRIAEREACNESKSGKGCLSMVLSSAPFSIKMVEEETEALLDSLRKSGDDASTLEERFRINHQCRTPHMPAPLIDAYKNAGTVWRDTAVIQDYVATPPSKQAAEMPPVLAMRGEHDFVTDHCVSEWKSVFDHDKVNIRTLEGCSHHGLLERGSMYGGVLNDFFSEHD</sequence>
<reference evidence="5" key="1">
    <citation type="submission" date="2021-01" db="EMBL/GenBank/DDBJ databases">
        <authorList>
            <person name="Corre E."/>
            <person name="Pelletier E."/>
            <person name="Niang G."/>
            <person name="Scheremetjew M."/>
            <person name="Finn R."/>
            <person name="Kale V."/>
            <person name="Holt S."/>
            <person name="Cochrane G."/>
            <person name="Meng A."/>
            <person name="Brown T."/>
            <person name="Cohen L."/>
        </authorList>
    </citation>
    <scope>NUCLEOTIDE SEQUENCE</scope>
    <source>
        <strain evidence="5">CCMP826</strain>
    </source>
</reference>
<dbReference type="SUPFAM" id="SSF53474">
    <property type="entry name" value="alpha/beta-Hydrolases"/>
    <property type="match status" value="1"/>
</dbReference>
<accession>A0A7S2HXY1</accession>